<accession>A0AAU2GUM5</accession>
<sequence length="303" mass="31105">MPKSARYVMSASVAAGALALGLVGATTAHATQSPAQDAAMAPARALNYVALGDSYSAGSGVLPVDPTNLLCLRSTANYPHVIAARTGAHLADVTCGGAQTKDFSTSQYPGTAPQLDAVTADTELVTLTIGGNDNNTFINAILTCGTAGVFSGGQGSPCKDQNGTAFDDQIDANTYPALKTALRAVRAKAPHARVAVLGYPWITPAKADPSCFVKLPIASGDVPYVRGIQGHLNAVVQRAADETGATYVDLSRASEGRDACAPTGTRWIEPLLFGQNVVPVHPNALGEQRMAEQTMSTPGLGLG</sequence>
<keyword evidence="2" id="KW-1015">Disulfide bond</keyword>
<keyword evidence="5" id="KW-0378">Hydrolase</keyword>
<evidence type="ECO:0000313" key="5">
    <source>
        <dbReference type="EMBL" id="WTU38590.1"/>
    </source>
</evidence>
<dbReference type="CDD" id="cd01823">
    <property type="entry name" value="SEST_like"/>
    <property type="match status" value="1"/>
</dbReference>
<protein>
    <submittedName>
        <fullName evidence="5">SGNH/GDSL hydrolase family protein</fullName>
    </submittedName>
</protein>
<dbReference type="GO" id="GO:0019433">
    <property type="term" value="P:triglyceride catabolic process"/>
    <property type="evidence" value="ECO:0007669"/>
    <property type="project" value="TreeGrafter"/>
</dbReference>
<dbReference type="Gene3D" id="3.40.50.1110">
    <property type="entry name" value="SGNH hydrolase"/>
    <property type="match status" value="1"/>
</dbReference>
<dbReference type="AlphaFoldDB" id="A0AAU2GUM5"/>
<gene>
    <name evidence="5" type="ORF">OHV25_02920</name>
</gene>
<name>A0AAU2GUM5_9ACTN</name>
<dbReference type="GO" id="GO:0004806">
    <property type="term" value="F:triacylglycerol lipase activity"/>
    <property type="evidence" value="ECO:0007669"/>
    <property type="project" value="TreeGrafter"/>
</dbReference>
<dbReference type="InterPro" id="IPR013830">
    <property type="entry name" value="SGNH_hydro"/>
</dbReference>
<feature type="chain" id="PRO_5043446294" evidence="3">
    <location>
        <begin position="31"/>
        <end position="303"/>
    </location>
</feature>
<feature type="disulfide bond" evidence="2">
    <location>
        <begin position="211"/>
        <end position="260"/>
    </location>
</feature>
<dbReference type="InterPro" id="IPR037460">
    <property type="entry name" value="SEST-like"/>
</dbReference>
<dbReference type="PANTHER" id="PTHR37981">
    <property type="entry name" value="LIPASE 2"/>
    <property type="match status" value="1"/>
</dbReference>
<feature type="active site" evidence="1">
    <location>
        <position position="281"/>
    </location>
</feature>
<reference evidence="5" key="1">
    <citation type="submission" date="2022-10" db="EMBL/GenBank/DDBJ databases">
        <title>The complete genomes of actinobacterial strains from the NBC collection.</title>
        <authorList>
            <person name="Joergensen T.S."/>
            <person name="Alvarez Arevalo M."/>
            <person name="Sterndorff E.B."/>
            <person name="Faurdal D."/>
            <person name="Vuksanovic O."/>
            <person name="Mourched A.-S."/>
            <person name="Charusanti P."/>
            <person name="Shaw S."/>
            <person name="Blin K."/>
            <person name="Weber T."/>
        </authorList>
    </citation>
    <scope>NUCLEOTIDE SEQUENCE</scope>
    <source>
        <strain evidence="5">NBC_00060</strain>
    </source>
</reference>
<dbReference type="SUPFAM" id="SSF52266">
    <property type="entry name" value="SGNH hydrolase"/>
    <property type="match status" value="1"/>
</dbReference>
<evidence type="ECO:0000256" key="1">
    <source>
        <dbReference type="PIRSR" id="PIRSR637460-1"/>
    </source>
</evidence>
<dbReference type="EMBL" id="CP108253">
    <property type="protein sequence ID" value="WTU38590.1"/>
    <property type="molecule type" value="Genomic_DNA"/>
</dbReference>
<feature type="disulfide bond" evidence="2">
    <location>
        <begin position="144"/>
        <end position="158"/>
    </location>
</feature>
<evidence type="ECO:0000259" key="4">
    <source>
        <dbReference type="Pfam" id="PF13472"/>
    </source>
</evidence>
<evidence type="ECO:0000256" key="2">
    <source>
        <dbReference type="PIRSR" id="PIRSR637460-2"/>
    </source>
</evidence>
<feature type="signal peptide" evidence="3">
    <location>
        <begin position="1"/>
        <end position="30"/>
    </location>
</feature>
<dbReference type="PANTHER" id="PTHR37981:SF1">
    <property type="entry name" value="SGNH HYDROLASE-TYPE ESTERASE DOMAIN-CONTAINING PROTEIN"/>
    <property type="match status" value="1"/>
</dbReference>
<evidence type="ECO:0000256" key="3">
    <source>
        <dbReference type="SAM" id="SignalP"/>
    </source>
</evidence>
<feature type="active site" description="Nucleophile" evidence="1">
    <location>
        <position position="54"/>
    </location>
</feature>
<feature type="disulfide bond" evidence="2">
    <location>
        <begin position="71"/>
        <end position="95"/>
    </location>
</feature>
<organism evidence="5">
    <name type="scientific">Streptomyces sp. NBC_00060</name>
    <dbReference type="NCBI Taxonomy" id="2975636"/>
    <lineage>
        <taxon>Bacteria</taxon>
        <taxon>Bacillati</taxon>
        <taxon>Actinomycetota</taxon>
        <taxon>Actinomycetes</taxon>
        <taxon>Kitasatosporales</taxon>
        <taxon>Streptomycetaceae</taxon>
        <taxon>Streptomyces</taxon>
    </lineage>
</organism>
<feature type="domain" description="SGNH hydrolase-type esterase" evidence="4">
    <location>
        <begin position="50"/>
        <end position="288"/>
    </location>
</feature>
<dbReference type="Pfam" id="PF13472">
    <property type="entry name" value="Lipase_GDSL_2"/>
    <property type="match status" value="1"/>
</dbReference>
<dbReference type="InterPro" id="IPR036514">
    <property type="entry name" value="SGNH_hydro_sf"/>
</dbReference>
<keyword evidence="3" id="KW-0732">Signal</keyword>
<proteinExistence type="predicted"/>